<dbReference type="Proteomes" id="UP000621266">
    <property type="component" value="Unassembled WGS sequence"/>
</dbReference>
<feature type="region of interest" description="Disordered" evidence="1">
    <location>
        <begin position="25"/>
        <end position="105"/>
    </location>
</feature>
<feature type="signal peptide" evidence="2">
    <location>
        <begin position="1"/>
        <end position="26"/>
    </location>
</feature>
<keyword evidence="4" id="KW-1185">Reference proteome</keyword>
<organism evidence="3 4">
    <name type="scientific">Streptomyces lycii</name>
    <dbReference type="NCBI Taxonomy" id="2654337"/>
    <lineage>
        <taxon>Bacteria</taxon>
        <taxon>Bacillati</taxon>
        <taxon>Actinomycetota</taxon>
        <taxon>Actinomycetes</taxon>
        <taxon>Kitasatosporales</taxon>
        <taxon>Streptomycetaceae</taxon>
        <taxon>Streptomyces</taxon>
    </lineage>
</organism>
<evidence type="ECO:0000256" key="1">
    <source>
        <dbReference type="SAM" id="MobiDB-lite"/>
    </source>
</evidence>
<evidence type="ECO:0000313" key="4">
    <source>
        <dbReference type="Proteomes" id="UP000621266"/>
    </source>
</evidence>
<feature type="compositionally biased region" description="Acidic residues" evidence="1">
    <location>
        <begin position="77"/>
        <end position="91"/>
    </location>
</feature>
<evidence type="ECO:0000313" key="3">
    <source>
        <dbReference type="EMBL" id="KAF4408463.1"/>
    </source>
</evidence>
<comment type="caution">
    <text evidence="3">The sequence shown here is derived from an EMBL/GenBank/DDBJ whole genome shotgun (WGS) entry which is preliminary data.</text>
</comment>
<feature type="chain" id="PRO_5047165780" evidence="2">
    <location>
        <begin position="27"/>
        <end position="105"/>
    </location>
</feature>
<gene>
    <name evidence="3" type="ORF">GCU69_14185</name>
</gene>
<dbReference type="RefSeq" id="WP_156206246.1">
    <property type="nucleotide sequence ID" value="NZ_WHPN01000272.1"/>
</dbReference>
<keyword evidence="2" id="KW-0732">Signal</keyword>
<name>A0ABQ7FKF8_9ACTN</name>
<protein>
    <submittedName>
        <fullName evidence="3">Small secreted hydrophilic protein</fullName>
    </submittedName>
</protein>
<feature type="compositionally biased region" description="Low complexity" evidence="1">
    <location>
        <begin position="44"/>
        <end position="68"/>
    </location>
</feature>
<dbReference type="EMBL" id="WHPN01000272">
    <property type="protein sequence ID" value="KAF4408463.1"/>
    <property type="molecule type" value="Genomic_DNA"/>
</dbReference>
<accession>A0ABQ7FKF8</accession>
<evidence type="ECO:0000256" key="2">
    <source>
        <dbReference type="SAM" id="SignalP"/>
    </source>
</evidence>
<proteinExistence type="predicted"/>
<reference evidence="3 4" key="1">
    <citation type="submission" date="2019-10" db="EMBL/GenBank/DDBJ databases">
        <title>Streptomyces tenebrisbrunneis sp.nov., an endogenous actinomycete isolated from of Lycium ruthenicum.</title>
        <authorList>
            <person name="Ma L."/>
        </authorList>
    </citation>
    <scope>NUCLEOTIDE SEQUENCE [LARGE SCALE GENOMIC DNA]</scope>
    <source>
        <strain evidence="3 4">TRM 66187</strain>
    </source>
</reference>
<sequence>MAFTHRLATLAAVVAIPLGVAATSYALTDDTDPPKTPSKVELESGSPGPAGSSPAPATSRPAPTGDEVVPPPPATADDQDDDADDGPEQNDDAGGGRADDDRGDD</sequence>